<dbReference type="Pfam" id="PF00106">
    <property type="entry name" value="adh_short"/>
    <property type="match status" value="1"/>
</dbReference>
<gene>
    <name evidence="4" type="ORF">MMAN_39070</name>
</gene>
<feature type="region of interest" description="Disordered" evidence="3">
    <location>
        <begin position="294"/>
        <end position="320"/>
    </location>
</feature>
<evidence type="ECO:0000256" key="1">
    <source>
        <dbReference type="ARBA" id="ARBA00006484"/>
    </source>
</evidence>
<evidence type="ECO:0000256" key="2">
    <source>
        <dbReference type="RuleBase" id="RU000363"/>
    </source>
</evidence>
<comment type="similarity">
    <text evidence="1 2">Belongs to the short-chain dehydrogenases/reductases (SDR) family.</text>
</comment>
<feature type="region of interest" description="Disordered" evidence="3">
    <location>
        <begin position="1"/>
        <end position="30"/>
    </location>
</feature>
<reference evidence="4 5" key="1">
    <citation type="journal article" date="2019" name="Emerg. Microbes Infect.">
        <title>Comprehensive subspecies identification of 175 nontuberculous mycobacteria species based on 7547 genomic profiles.</title>
        <authorList>
            <person name="Matsumoto Y."/>
            <person name="Kinjo T."/>
            <person name="Motooka D."/>
            <person name="Nabeya D."/>
            <person name="Jung N."/>
            <person name="Uechi K."/>
            <person name="Horii T."/>
            <person name="Iida T."/>
            <person name="Fujita J."/>
            <person name="Nakamura S."/>
        </authorList>
    </citation>
    <scope>NUCLEOTIDE SEQUENCE [LARGE SCALE GENOMIC DNA]</scope>
    <source>
        <strain evidence="4 5">JCM 18113</strain>
    </source>
</reference>
<dbReference type="PRINTS" id="PR00080">
    <property type="entry name" value="SDRFAMILY"/>
</dbReference>
<feature type="region of interest" description="Disordered" evidence="3">
    <location>
        <begin position="241"/>
        <end position="281"/>
    </location>
</feature>
<feature type="compositionally biased region" description="Polar residues" evidence="3">
    <location>
        <begin position="266"/>
        <end position="279"/>
    </location>
</feature>
<name>A0ABM7JWJ2_MYCNT</name>
<dbReference type="Gene3D" id="3.40.50.720">
    <property type="entry name" value="NAD(P)-binding Rossmann-like Domain"/>
    <property type="match status" value="1"/>
</dbReference>
<dbReference type="SUPFAM" id="SSF51735">
    <property type="entry name" value="NAD(P)-binding Rossmann-fold domains"/>
    <property type="match status" value="1"/>
</dbReference>
<dbReference type="Proteomes" id="UP000465812">
    <property type="component" value="Chromosome"/>
</dbReference>
<evidence type="ECO:0000313" key="5">
    <source>
        <dbReference type="Proteomes" id="UP000465812"/>
    </source>
</evidence>
<organism evidence="4 5">
    <name type="scientific">Mycobacterium mantenii</name>
    <dbReference type="NCBI Taxonomy" id="560555"/>
    <lineage>
        <taxon>Bacteria</taxon>
        <taxon>Bacillati</taxon>
        <taxon>Actinomycetota</taxon>
        <taxon>Actinomycetes</taxon>
        <taxon>Mycobacteriales</taxon>
        <taxon>Mycobacteriaceae</taxon>
        <taxon>Mycobacterium</taxon>
        <taxon>Mycobacterium avium complex (MAC)</taxon>
    </lineage>
</organism>
<dbReference type="PROSITE" id="PS00061">
    <property type="entry name" value="ADH_SHORT"/>
    <property type="match status" value="1"/>
</dbReference>
<dbReference type="PANTHER" id="PTHR42760">
    <property type="entry name" value="SHORT-CHAIN DEHYDROGENASES/REDUCTASES FAMILY MEMBER"/>
    <property type="match status" value="1"/>
</dbReference>
<dbReference type="EMBL" id="AP022590">
    <property type="protein sequence ID" value="BBY39773.1"/>
    <property type="molecule type" value="Genomic_DNA"/>
</dbReference>
<keyword evidence="5" id="KW-1185">Reference proteome</keyword>
<feature type="compositionally biased region" description="Basic and acidic residues" evidence="3">
    <location>
        <begin position="1"/>
        <end position="13"/>
    </location>
</feature>
<evidence type="ECO:0000313" key="4">
    <source>
        <dbReference type="EMBL" id="BBY39773.1"/>
    </source>
</evidence>
<dbReference type="InterPro" id="IPR002347">
    <property type="entry name" value="SDR_fam"/>
</dbReference>
<feature type="compositionally biased region" description="Low complexity" evidence="3">
    <location>
        <begin position="241"/>
        <end position="253"/>
    </location>
</feature>
<dbReference type="CDD" id="cd05233">
    <property type="entry name" value="SDR_c"/>
    <property type="match status" value="1"/>
</dbReference>
<dbReference type="InterPro" id="IPR020904">
    <property type="entry name" value="Sc_DH/Rdtase_CS"/>
</dbReference>
<dbReference type="PRINTS" id="PR00081">
    <property type="entry name" value="GDHRDH"/>
</dbReference>
<feature type="compositionally biased region" description="Pro residues" evidence="3">
    <location>
        <begin position="254"/>
        <end position="263"/>
    </location>
</feature>
<accession>A0ABM7JWJ2</accession>
<sequence>METPVERIRKTNESADFGEGGADHRRRAGQGRAHAVRLGADIIAVDIAGPLPPSVPYDSPTPEDLAETARLVSACDKRVITAAVDIRDLDALKDAVDRLVAELGRLDIIVANAGICSPAPWDQITAEAFRDTIDTNVTGTWNTVVAGAQHIIDGGRGGSIILIGSAAGISMQSFMIHYTASKHAVVGMARAFAAELGRHNIRVNSLNPGAVSTTMGTGRTREALQAAADTYPHLRGCTSRCCPRGSPSRRTSPTPSPGLPPTSPGWSRQPSSRSISAWATSDPGWGPIPAAAFAPSSTRQNGGTHVAPVGRSFRAGTRLY</sequence>
<proteinExistence type="inferred from homology"/>
<dbReference type="InterPro" id="IPR036291">
    <property type="entry name" value="NAD(P)-bd_dom_sf"/>
</dbReference>
<evidence type="ECO:0008006" key="6">
    <source>
        <dbReference type="Google" id="ProtNLM"/>
    </source>
</evidence>
<evidence type="ECO:0000256" key="3">
    <source>
        <dbReference type="SAM" id="MobiDB-lite"/>
    </source>
</evidence>
<protein>
    <recommendedName>
        <fullName evidence="6">3-ketoacyl-ACP reductase</fullName>
    </recommendedName>
</protein>